<reference evidence="1 2" key="1">
    <citation type="submission" date="2019-03" db="EMBL/GenBank/DDBJ databases">
        <title>First draft genome of Liparis tanakae, snailfish: a comprehensive survey of snailfish specific genes.</title>
        <authorList>
            <person name="Kim W."/>
            <person name="Song I."/>
            <person name="Jeong J.-H."/>
            <person name="Kim D."/>
            <person name="Kim S."/>
            <person name="Ryu S."/>
            <person name="Song J.Y."/>
            <person name="Lee S.K."/>
        </authorList>
    </citation>
    <scope>NUCLEOTIDE SEQUENCE [LARGE SCALE GENOMIC DNA]</scope>
    <source>
        <tissue evidence="1">Muscle</tissue>
    </source>
</reference>
<evidence type="ECO:0000313" key="2">
    <source>
        <dbReference type="Proteomes" id="UP000314294"/>
    </source>
</evidence>
<accession>A0A4Z2FAD7</accession>
<comment type="caution">
    <text evidence="1">The sequence shown here is derived from an EMBL/GenBank/DDBJ whole genome shotgun (WGS) entry which is preliminary data.</text>
</comment>
<proteinExistence type="predicted"/>
<gene>
    <name evidence="1" type="ORF">EYF80_052092</name>
</gene>
<evidence type="ECO:0000313" key="1">
    <source>
        <dbReference type="EMBL" id="TNN37743.1"/>
    </source>
</evidence>
<dbReference type="Proteomes" id="UP000314294">
    <property type="component" value="Unassembled WGS sequence"/>
</dbReference>
<dbReference type="AlphaFoldDB" id="A0A4Z2FAD7"/>
<dbReference type="EMBL" id="SRLO01001448">
    <property type="protein sequence ID" value="TNN37743.1"/>
    <property type="molecule type" value="Genomic_DNA"/>
</dbReference>
<sequence length="186" mass="21050">MHSRLRHKTHQALTDERRWPQQGALEMSPSAYLTVNTFLPSSTQAQILDAIALFLEKEGDPILYAEKPDHCRREGAWLTGLSSLQFFFGAPPDRNLAARKHKQILCGGLAGWAARFPPGYHTCAAQRCSDQGLAPQAQHPRNRSYRDRCRLQTRGQRRICAQVVVAVHRTVCQFDLVEVYNNAIQT</sequence>
<name>A0A4Z2FAD7_9TELE</name>
<protein>
    <submittedName>
        <fullName evidence="1">Uncharacterized protein</fullName>
    </submittedName>
</protein>
<keyword evidence="2" id="KW-1185">Reference proteome</keyword>
<organism evidence="1 2">
    <name type="scientific">Liparis tanakae</name>
    <name type="common">Tanaka's snailfish</name>
    <dbReference type="NCBI Taxonomy" id="230148"/>
    <lineage>
        <taxon>Eukaryota</taxon>
        <taxon>Metazoa</taxon>
        <taxon>Chordata</taxon>
        <taxon>Craniata</taxon>
        <taxon>Vertebrata</taxon>
        <taxon>Euteleostomi</taxon>
        <taxon>Actinopterygii</taxon>
        <taxon>Neopterygii</taxon>
        <taxon>Teleostei</taxon>
        <taxon>Neoteleostei</taxon>
        <taxon>Acanthomorphata</taxon>
        <taxon>Eupercaria</taxon>
        <taxon>Perciformes</taxon>
        <taxon>Cottioidei</taxon>
        <taxon>Cottales</taxon>
        <taxon>Liparidae</taxon>
        <taxon>Liparis</taxon>
    </lineage>
</organism>